<proteinExistence type="predicted"/>
<feature type="coiled-coil region" evidence="1">
    <location>
        <begin position="124"/>
        <end position="151"/>
    </location>
</feature>
<comment type="caution">
    <text evidence="3">The sequence shown here is derived from an EMBL/GenBank/DDBJ whole genome shotgun (WGS) entry which is preliminary data.</text>
</comment>
<name>A0AAD8UYJ6_9PEZI</name>
<feature type="compositionally biased region" description="Acidic residues" evidence="2">
    <location>
        <begin position="40"/>
        <end position="53"/>
    </location>
</feature>
<keyword evidence="4" id="KW-1185">Reference proteome</keyword>
<keyword evidence="1" id="KW-0175">Coiled coil</keyword>
<organism evidence="3 4">
    <name type="scientific">Colletotrichum navitas</name>
    <dbReference type="NCBI Taxonomy" id="681940"/>
    <lineage>
        <taxon>Eukaryota</taxon>
        <taxon>Fungi</taxon>
        <taxon>Dikarya</taxon>
        <taxon>Ascomycota</taxon>
        <taxon>Pezizomycotina</taxon>
        <taxon>Sordariomycetes</taxon>
        <taxon>Hypocreomycetidae</taxon>
        <taxon>Glomerellales</taxon>
        <taxon>Glomerellaceae</taxon>
        <taxon>Colletotrichum</taxon>
        <taxon>Colletotrichum graminicola species complex</taxon>
    </lineage>
</organism>
<evidence type="ECO:0000256" key="1">
    <source>
        <dbReference type="SAM" id="Coils"/>
    </source>
</evidence>
<dbReference type="AlphaFoldDB" id="A0AAD8UYJ6"/>
<evidence type="ECO:0000313" key="3">
    <source>
        <dbReference type="EMBL" id="KAK1570196.1"/>
    </source>
</evidence>
<reference evidence="3" key="1">
    <citation type="submission" date="2021-06" db="EMBL/GenBank/DDBJ databases">
        <title>Comparative genomics, transcriptomics and evolutionary studies reveal genomic signatures of adaptation to plant cell wall in hemibiotrophic fungi.</title>
        <authorList>
            <consortium name="DOE Joint Genome Institute"/>
            <person name="Baroncelli R."/>
            <person name="Diaz J.F."/>
            <person name="Benocci T."/>
            <person name="Peng M."/>
            <person name="Battaglia E."/>
            <person name="Haridas S."/>
            <person name="Andreopoulos W."/>
            <person name="Labutti K."/>
            <person name="Pangilinan J."/>
            <person name="Floch G.L."/>
            <person name="Makela M.R."/>
            <person name="Henrissat B."/>
            <person name="Grigoriev I.V."/>
            <person name="Crouch J.A."/>
            <person name="De Vries R.P."/>
            <person name="Sukno S.A."/>
            <person name="Thon M.R."/>
        </authorList>
    </citation>
    <scope>NUCLEOTIDE SEQUENCE</scope>
    <source>
        <strain evidence="3">CBS 125086</strain>
    </source>
</reference>
<gene>
    <name evidence="3" type="ORF">LY79DRAFT_46957</name>
</gene>
<protein>
    <submittedName>
        <fullName evidence="3">Uncharacterized protein</fullName>
    </submittedName>
</protein>
<dbReference type="Proteomes" id="UP001230504">
    <property type="component" value="Unassembled WGS sequence"/>
</dbReference>
<dbReference type="EMBL" id="JAHLJV010000109">
    <property type="protein sequence ID" value="KAK1570196.1"/>
    <property type="molecule type" value="Genomic_DNA"/>
</dbReference>
<evidence type="ECO:0000256" key="2">
    <source>
        <dbReference type="SAM" id="MobiDB-lite"/>
    </source>
</evidence>
<evidence type="ECO:0000313" key="4">
    <source>
        <dbReference type="Proteomes" id="UP001230504"/>
    </source>
</evidence>
<feature type="compositionally biased region" description="Basic residues" evidence="2">
    <location>
        <begin position="59"/>
        <end position="69"/>
    </location>
</feature>
<sequence>MIIPTSEALYTNTPTSFNLTTVGPVSEASYLPSLASGANENDDDSDSTVDPDDSASRVRPPRRPRRHSRAPPAPPAEQEPIQDLVNVALPAAQAVSLWCASHDSNTRELEVPANLIRQIEERTQRRVQAQVNAYNERRARLQQARDAMARQILDIRAVLQTVVT</sequence>
<dbReference type="RefSeq" id="XP_060408347.1">
    <property type="nucleotide sequence ID" value="XM_060553203.1"/>
</dbReference>
<accession>A0AAD8UYJ6</accession>
<dbReference type="GeneID" id="85437443"/>
<feature type="region of interest" description="Disordered" evidence="2">
    <location>
        <begin position="32"/>
        <end position="79"/>
    </location>
</feature>